<dbReference type="GO" id="GO:0009116">
    <property type="term" value="P:nucleoside metabolic process"/>
    <property type="evidence" value="ECO:0007669"/>
    <property type="project" value="InterPro"/>
</dbReference>
<keyword evidence="4" id="KW-1185">Reference proteome</keyword>
<accession>A0A7I8KY03</accession>
<dbReference type="InterPro" id="IPR000845">
    <property type="entry name" value="Nucleoside_phosphorylase_d"/>
</dbReference>
<dbReference type="OrthoDB" id="1891335at2759"/>
<name>A0A7I8KY03_SPIIN</name>
<dbReference type="Gene3D" id="3.40.50.1580">
    <property type="entry name" value="Nucleoside phosphorylase domain"/>
    <property type="match status" value="1"/>
</dbReference>
<dbReference type="PANTHER" id="PTHR21234">
    <property type="entry name" value="PURINE NUCLEOSIDE PHOSPHORYLASE"/>
    <property type="match status" value="1"/>
</dbReference>
<evidence type="ECO:0000256" key="1">
    <source>
        <dbReference type="SAM" id="SignalP"/>
    </source>
</evidence>
<gene>
    <name evidence="3" type="ORF">SI8410_09013361</name>
</gene>
<dbReference type="Pfam" id="PF01048">
    <property type="entry name" value="PNP_UDP_1"/>
    <property type="match status" value="1"/>
</dbReference>
<sequence length="347" mass="38282">MGEGIWALCVVLLAVATLGAQVTYGDVPTEVQKKINSINQNGTYLGVVIPNAFELNPLLQSPSYSPDKGMPYVDFAGRRFRFGSLEGKKVILVMTGLGMINAATTTQLLLGLFKVEGVVQYGIAGNANPSFIIGDVVIPRFWAHSALWSWQRYGDGPKNELPFENTGDYTRKYGFLKFADYTSNGKNLIPDADNLLNNVWYQPEEIFPVDGIPEERQHVFWVPVDPRYFAIAKKLVGLKLKGCVNSTLCLTRTPNVARVTRGMSASIFLDNASYRDFLFSKFKFTPVDMESASVALVCHQQRIPFIIIRGLSDLAGGGSDESNEADTFVSLAAENTITAVVEFIKRL</sequence>
<evidence type="ECO:0000313" key="4">
    <source>
        <dbReference type="Proteomes" id="UP000663760"/>
    </source>
</evidence>
<dbReference type="Proteomes" id="UP000663760">
    <property type="component" value="Chromosome 9"/>
</dbReference>
<keyword evidence="1" id="KW-0732">Signal</keyword>
<dbReference type="GO" id="GO:0003824">
    <property type="term" value="F:catalytic activity"/>
    <property type="evidence" value="ECO:0007669"/>
    <property type="project" value="InterPro"/>
</dbReference>
<organism evidence="3 4">
    <name type="scientific">Spirodela intermedia</name>
    <name type="common">Intermediate duckweed</name>
    <dbReference type="NCBI Taxonomy" id="51605"/>
    <lineage>
        <taxon>Eukaryota</taxon>
        <taxon>Viridiplantae</taxon>
        <taxon>Streptophyta</taxon>
        <taxon>Embryophyta</taxon>
        <taxon>Tracheophyta</taxon>
        <taxon>Spermatophyta</taxon>
        <taxon>Magnoliopsida</taxon>
        <taxon>Liliopsida</taxon>
        <taxon>Araceae</taxon>
        <taxon>Lemnoideae</taxon>
        <taxon>Spirodela</taxon>
    </lineage>
</organism>
<dbReference type="CDD" id="cd09008">
    <property type="entry name" value="MTAN"/>
    <property type="match status" value="1"/>
</dbReference>
<feature type="signal peptide" evidence="1">
    <location>
        <begin position="1"/>
        <end position="25"/>
    </location>
</feature>
<dbReference type="EMBL" id="LR746272">
    <property type="protein sequence ID" value="CAA7402683.1"/>
    <property type="molecule type" value="Genomic_DNA"/>
</dbReference>
<dbReference type="AlphaFoldDB" id="A0A7I8KY03"/>
<evidence type="ECO:0000313" key="3">
    <source>
        <dbReference type="EMBL" id="CAA7402683.1"/>
    </source>
</evidence>
<reference evidence="3" key="1">
    <citation type="submission" date="2020-02" db="EMBL/GenBank/DDBJ databases">
        <authorList>
            <person name="Scholz U."/>
            <person name="Mascher M."/>
            <person name="Fiebig A."/>
        </authorList>
    </citation>
    <scope>NUCLEOTIDE SEQUENCE</scope>
</reference>
<protein>
    <recommendedName>
        <fullName evidence="2">Nucleoside phosphorylase domain-containing protein</fullName>
    </recommendedName>
</protein>
<feature type="chain" id="PRO_5029472090" description="Nucleoside phosphorylase domain-containing protein" evidence="1">
    <location>
        <begin position="26"/>
        <end position="347"/>
    </location>
</feature>
<dbReference type="InterPro" id="IPR035994">
    <property type="entry name" value="Nucleoside_phosphorylase_sf"/>
</dbReference>
<dbReference type="PANTHER" id="PTHR21234:SF19">
    <property type="entry name" value="BARK STORAGE PROTEIN B-LIKE"/>
    <property type="match status" value="1"/>
</dbReference>
<dbReference type="SUPFAM" id="SSF53167">
    <property type="entry name" value="Purine and uridine phosphorylases"/>
    <property type="match status" value="1"/>
</dbReference>
<evidence type="ECO:0000259" key="2">
    <source>
        <dbReference type="Pfam" id="PF01048"/>
    </source>
</evidence>
<feature type="domain" description="Nucleoside phosphorylase" evidence="2">
    <location>
        <begin position="45"/>
        <end position="345"/>
    </location>
</feature>
<proteinExistence type="predicted"/>